<dbReference type="RefSeq" id="WP_181380692.1">
    <property type="nucleotide sequence ID" value="NZ_JBAPBF010000003.1"/>
</dbReference>
<dbReference type="EMBL" id="AAILHG010000097">
    <property type="protein sequence ID" value="ECF4713302.1"/>
    <property type="molecule type" value="Genomic_DNA"/>
</dbReference>
<gene>
    <name evidence="1" type="ORF">FK359_24395</name>
</gene>
<reference evidence="1" key="1">
    <citation type="submission" date="2019-06" db="EMBL/GenBank/DDBJ databases">
        <authorList>
            <consortium name="NARMS: The National Antimicrobial Resistance Monitoring System"/>
        </authorList>
    </citation>
    <scope>NUCLEOTIDE SEQUENCE</scope>
    <source>
        <strain evidence="1">FSIS11922028</strain>
    </source>
</reference>
<proteinExistence type="predicted"/>
<accession>A0A5Y2QF65</accession>
<dbReference type="AlphaFoldDB" id="A0A5Y2QF65"/>
<name>A0A5Y2QF65_SALER</name>
<sequence>MNKFIATPHRPEISVRYDEHDNSLTISINHCPGVNSEELDICREIEMHVGEVPRLIDALTKAYECATGEKP</sequence>
<protein>
    <submittedName>
        <fullName evidence="1">Uncharacterized protein</fullName>
    </submittedName>
</protein>
<comment type="caution">
    <text evidence="1">The sequence shown here is derived from an EMBL/GenBank/DDBJ whole genome shotgun (WGS) entry which is preliminary data.</text>
</comment>
<evidence type="ECO:0000313" key="1">
    <source>
        <dbReference type="EMBL" id="ECF4713302.1"/>
    </source>
</evidence>
<organism evidence="1">
    <name type="scientific">Salmonella enterica</name>
    <name type="common">Salmonella choleraesuis</name>
    <dbReference type="NCBI Taxonomy" id="28901"/>
    <lineage>
        <taxon>Bacteria</taxon>
        <taxon>Pseudomonadati</taxon>
        <taxon>Pseudomonadota</taxon>
        <taxon>Gammaproteobacteria</taxon>
        <taxon>Enterobacterales</taxon>
        <taxon>Enterobacteriaceae</taxon>
        <taxon>Salmonella</taxon>
    </lineage>
</organism>